<accession>A0ABV3Q9E1</accession>
<reference evidence="3 4" key="1">
    <citation type="submission" date="2024-06" db="EMBL/GenBank/DDBJ databases">
        <authorList>
            <person name="Woo H."/>
        </authorList>
    </citation>
    <scope>NUCLEOTIDE SEQUENCE [LARGE SCALE GENOMIC DNA]</scope>
    <source>
        <strain evidence="3 4">Si-c</strain>
    </source>
</reference>
<dbReference type="EMBL" id="JBFOHK010000001">
    <property type="protein sequence ID" value="MEW9570294.1"/>
    <property type="molecule type" value="Genomic_DNA"/>
</dbReference>
<keyword evidence="1" id="KW-0812">Transmembrane</keyword>
<organism evidence="3 4">
    <name type="scientific">Rhodanobacter lycopersici</name>
    <dbReference type="NCBI Taxonomy" id="3162487"/>
    <lineage>
        <taxon>Bacteria</taxon>
        <taxon>Pseudomonadati</taxon>
        <taxon>Pseudomonadota</taxon>
        <taxon>Gammaproteobacteria</taxon>
        <taxon>Lysobacterales</taxon>
        <taxon>Rhodanobacteraceae</taxon>
        <taxon>Rhodanobacter</taxon>
    </lineage>
</organism>
<keyword evidence="4" id="KW-1185">Reference proteome</keyword>
<name>A0ABV3Q9E1_9GAMM</name>
<feature type="transmembrane region" description="Helical" evidence="1">
    <location>
        <begin position="275"/>
        <end position="294"/>
    </location>
</feature>
<gene>
    <name evidence="3" type="ORF">ABQJ54_00875</name>
</gene>
<feature type="transmembrane region" description="Helical" evidence="1">
    <location>
        <begin position="466"/>
        <end position="485"/>
    </location>
</feature>
<feature type="transmembrane region" description="Helical" evidence="1">
    <location>
        <begin position="359"/>
        <end position="379"/>
    </location>
</feature>
<comment type="caution">
    <text evidence="3">The sequence shown here is derived from an EMBL/GenBank/DDBJ whole genome shotgun (WGS) entry which is preliminary data.</text>
</comment>
<keyword evidence="1" id="KW-1133">Transmembrane helix</keyword>
<feature type="transmembrane region" description="Helical" evidence="1">
    <location>
        <begin position="422"/>
        <end position="454"/>
    </location>
</feature>
<dbReference type="Pfam" id="PF02517">
    <property type="entry name" value="Rce1-like"/>
    <property type="match status" value="1"/>
</dbReference>
<keyword evidence="1" id="KW-0472">Membrane</keyword>
<feature type="transmembrane region" description="Helical" evidence="1">
    <location>
        <begin position="391"/>
        <end position="410"/>
    </location>
</feature>
<evidence type="ECO:0000256" key="1">
    <source>
        <dbReference type="SAM" id="Phobius"/>
    </source>
</evidence>
<dbReference type="RefSeq" id="WP_367852393.1">
    <property type="nucleotide sequence ID" value="NZ_JBFOHK010000001.1"/>
</dbReference>
<evidence type="ECO:0000259" key="2">
    <source>
        <dbReference type="Pfam" id="PF02517"/>
    </source>
</evidence>
<protein>
    <submittedName>
        <fullName evidence="3">Lysostaphin resistance A-like protein</fullName>
    </submittedName>
</protein>
<proteinExistence type="predicted"/>
<evidence type="ECO:0000313" key="3">
    <source>
        <dbReference type="EMBL" id="MEW9570294.1"/>
    </source>
</evidence>
<dbReference type="InterPro" id="IPR003675">
    <property type="entry name" value="Rce1/LyrA-like_dom"/>
</dbReference>
<sequence>MRRWLFAAGFALLVALLLFGLRELAARITAAHLQHAADRQLALIEHGQPLWQWRLRQPHDLVAGRAFGAADVQRVGDGLRIRSRDGTPFELGLPVSGMLDPGHWPLLALHGEADAPFRLGMAWRPRLGQPGCVGWQDVPVVAGTLNVVVDLRQLHWRAADGSDCAAPQRIEMLRLKLALPAGASLHLDEVALHRDAPLPAPARPSLQLSSDPATATRQLADPALPAAPWIALPADASSETQLALRQLIWRQRPGALILPHGDTPTAAGDLGDHGWLPWGGTIGYLLALAGLAWWSPRLRRRHWLELVACVAGPLWLVTGLQLGLRLSLPGLLCFTGALLFAAQAEWRQRPSNWRWLGDWRAWLMPFALLPLALLLIAGYGGHFKVPAPGHVLVYLLWAVLQQWLMLAVVLRRLEGGRLHPALAVLLTALVFALMHTPNGALMQLCLLAELWWAWCFRRSRTLLPVAAAHVVCALLVEAGLVGDVLRSLEVSARFFL</sequence>
<dbReference type="Proteomes" id="UP001556220">
    <property type="component" value="Unassembled WGS sequence"/>
</dbReference>
<feature type="domain" description="CAAX prenyl protease 2/Lysostaphin resistance protein A-like" evidence="2">
    <location>
        <begin position="391"/>
        <end position="473"/>
    </location>
</feature>
<evidence type="ECO:0000313" key="4">
    <source>
        <dbReference type="Proteomes" id="UP001556220"/>
    </source>
</evidence>
<feature type="transmembrane region" description="Helical" evidence="1">
    <location>
        <begin position="303"/>
        <end position="322"/>
    </location>
</feature>